<dbReference type="SUPFAM" id="SSF55347">
    <property type="entry name" value="Glyceraldehyde-3-phosphate dehydrogenase-like, C-terminal domain"/>
    <property type="match status" value="1"/>
</dbReference>
<dbReference type="Proteomes" id="UP000092460">
    <property type="component" value="Unassembled WGS sequence"/>
</dbReference>
<dbReference type="PANTHER" id="PTHR10836:SF76">
    <property type="entry name" value="GLYCERALDEHYDE-3-PHOSPHATE DEHYDROGENASE-RELATED"/>
    <property type="match status" value="1"/>
</dbReference>
<protein>
    <recommendedName>
        <fullName evidence="6">Glyceraldehyde 3-phosphate dehydrogenase NAD(P) binding domain-containing protein</fullName>
    </recommendedName>
</protein>
<dbReference type="GO" id="GO:0051287">
    <property type="term" value="F:NAD binding"/>
    <property type="evidence" value="ECO:0007669"/>
    <property type="project" value="InterPro"/>
</dbReference>
<evidence type="ECO:0000256" key="2">
    <source>
        <dbReference type="ARBA" id="ARBA00011881"/>
    </source>
</evidence>
<dbReference type="EMBL" id="JXJN01014178">
    <property type="status" value="NOT_ANNOTATED_CDS"/>
    <property type="molecule type" value="Genomic_DNA"/>
</dbReference>
<dbReference type="InterPro" id="IPR020831">
    <property type="entry name" value="GlycerAld/Erythrose_P_DH"/>
</dbReference>
<keyword evidence="3" id="KW-0560">Oxidoreductase</keyword>
<dbReference type="Gene3D" id="3.30.360.10">
    <property type="entry name" value="Dihydrodipicolinate Reductase, domain 2"/>
    <property type="match status" value="1"/>
</dbReference>
<evidence type="ECO:0000313" key="7">
    <source>
        <dbReference type="EnsemblMetazoa" id="GPPI029886-PA"/>
    </source>
</evidence>
<dbReference type="GO" id="GO:0006096">
    <property type="term" value="P:glycolytic process"/>
    <property type="evidence" value="ECO:0007669"/>
    <property type="project" value="TreeGrafter"/>
</dbReference>
<dbReference type="VEuPathDB" id="VectorBase:GPPI029886"/>
<evidence type="ECO:0000259" key="6">
    <source>
        <dbReference type="SMART" id="SM00846"/>
    </source>
</evidence>
<evidence type="ECO:0000256" key="1">
    <source>
        <dbReference type="ARBA" id="ARBA00007406"/>
    </source>
</evidence>
<name>A0A1B0BH45_9MUSC</name>
<dbReference type="InterPro" id="IPR020828">
    <property type="entry name" value="GlycerAld_3-P_DH_NAD(P)-bd"/>
</dbReference>
<dbReference type="GO" id="GO:0004365">
    <property type="term" value="F:glyceraldehyde-3-phosphate dehydrogenase (NAD+) (phosphorylating) activity"/>
    <property type="evidence" value="ECO:0007669"/>
    <property type="project" value="UniProtKB-EC"/>
</dbReference>
<comment type="subunit">
    <text evidence="2">Homotetramer.</text>
</comment>
<dbReference type="GO" id="GO:0005829">
    <property type="term" value="C:cytosol"/>
    <property type="evidence" value="ECO:0007669"/>
    <property type="project" value="TreeGrafter"/>
</dbReference>
<dbReference type="PRINTS" id="PR00078">
    <property type="entry name" value="G3PDHDRGNASE"/>
</dbReference>
<evidence type="ECO:0000256" key="3">
    <source>
        <dbReference type="ARBA" id="ARBA00023002"/>
    </source>
</evidence>
<reference evidence="7" key="2">
    <citation type="submission" date="2020-05" db="UniProtKB">
        <authorList>
            <consortium name="EnsemblMetazoa"/>
        </authorList>
    </citation>
    <scope>IDENTIFICATION</scope>
    <source>
        <strain evidence="7">IAEA</strain>
    </source>
</reference>
<reference evidence="8" key="1">
    <citation type="submission" date="2015-01" db="EMBL/GenBank/DDBJ databases">
        <authorList>
            <person name="Aksoy S."/>
            <person name="Warren W."/>
            <person name="Wilson R.K."/>
        </authorList>
    </citation>
    <scope>NUCLEOTIDE SEQUENCE [LARGE SCALE GENOMIC DNA]</scope>
    <source>
        <strain evidence="8">IAEA</strain>
    </source>
</reference>
<dbReference type="SUPFAM" id="SSF51735">
    <property type="entry name" value="NAD(P)-binding Rossmann-fold domains"/>
    <property type="match status" value="1"/>
</dbReference>
<organism evidence="7 8">
    <name type="scientific">Glossina palpalis gambiensis</name>
    <dbReference type="NCBI Taxonomy" id="67801"/>
    <lineage>
        <taxon>Eukaryota</taxon>
        <taxon>Metazoa</taxon>
        <taxon>Ecdysozoa</taxon>
        <taxon>Arthropoda</taxon>
        <taxon>Hexapoda</taxon>
        <taxon>Insecta</taxon>
        <taxon>Pterygota</taxon>
        <taxon>Neoptera</taxon>
        <taxon>Endopterygota</taxon>
        <taxon>Diptera</taxon>
        <taxon>Brachycera</taxon>
        <taxon>Muscomorpha</taxon>
        <taxon>Hippoboscoidea</taxon>
        <taxon>Glossinidae</taxon>
        <taxon>Glossina</taxon>
    </lineage>
</organism>
<dbReference type="EnsemblMetazoa" id="GPPI029886-RA">
    <property type="protein sequence ID" value="GPPI029886-PA"/>
    <property type="gene ID" value="GPPI029886"/>
</dbReference>
<dbReference type="InterPro" id="IPR036291">
    <property type="entry name" value="NAD(P)-bd_dom_sf"/>
</dbReference>
<evidence type="ECO:0000313" key="8">
    <source>
        <dbReference type="Proteomes" id="UP000092460"/>
    </source>
</evidence>
<proteinExistence type="inferred from homology"/>
<dbReference type="AlphaFoldDB" id="A0A1B0BH45"/>
<accession>A0A1B0BH45</accession>
<keyword evidence="4" id="KW-0520">NAD</keyword>
<dbReference type="STRING" id="67801.A0A1B0BH45"/>
<dbReference type="Gene3D" id="3.40.50.720">
    <property type="entry name" value="NAD(P)-binding Rossmann-like Domain"/>
    <property type="match status" value="1"/>
</dbReference>
<feature type="domain" description="Glyceraldehyde 3-phosphate dehydrogenase NAD(P) binding" evidence="6">
    <location>
        <begin position="2"/>
        <end position="123"/>
    </location>
</feature>
<keyword evidence="8" id="KW-1185">Reference proteome</keyword>
<dbReference type="Pfam" id="PF02800">
    <property type="entry name" value="Gp_dh_C"/>
    <property type="match status" value="1"/>
</dbReference>
<dbReference type="SMART" id="SM00846">
    <property type="entry name" value="Gp_dh_N"/>
    <property type="match status" value="1"/>
</dbReference>
<sequence length="227" mass="25404">MSKIGTIGFGRIGRIFYHRCLLKNAEVLAINDPGLFPDQMEIESGEDCLMVNSTKITLTKERYPKKIPWAGVECVAPSPQLKKRGSVKKVFLSYPSTDDPMFVCGVNLDKYKSDMKVISNASRTTNCLAPLAKDRKLTGTDFRVPTVNVSVADLTVRIQSGANADGVKEKIMEAANGPMKSILGYTEDMHVYGKIETILIEIKTSENCPKTREEKCFVVYLVWWRLE</sequence>
<evidence type="ECO:0000256" key="4">
    <source>
        <dbReference type="ARBA" id="ARBA00023027"/>
    </source>
</evidence>
<evidence type="ECO:0000256" key="5">
    <source>
        <dbReference type="ARBA" id="ARBA00047698"/>
    </source>
</evidence>
<comment type="similarity">
    <text evidence="1">Belongs to the glyceraldehyde-3-phosphate dehydrogenase family.</text>
</comment>
<dbReference type="PANTHER" id="PTHR10836">
    <property type="entry name" value="GLYCERALDEHYDE 3-PHOSPHATE DEHYDROGENASE"/>
    <property type="match status" value="1"/>
</dbReference>
<dbReference type="InterPro" id="IPR020829">
    <property type="entry name" value="GlycerAld_3-P_DH_cat"/>
</dbReference>
<comment type="catalytic activity">
    <reaction evidence="5">
        <text>D-glyceraldehyde 3-phosphate + phosphate + NAD(+) = (2R)-3-phospho-glyceroyl phosphate + NADH + H(+)</text>
        <dbReference type="Rhea" id="RHEA:10300"/>
        <dbReference type="ChEBI" id="CHEBI:15378"/>
        <dbReference type="ChEBI" id="CHEBI:43474"/>
        <dbReference type="ChEBI" id="CHEBI:57540"/>
        <dbReference type="ChEBI" id="CHEBI:57604"/>
        <dbReference type="ChEBI" id="CHEBI:57945"/>
        <dbReference type="ChEBI" id="CHEBI:59776"/>
        <dbReference type="EC" id="1.2.1.12"/>
    </reaction>
</comment>